<dbReference type="InterPro" id="IPR001789">
    <property type="entry name" value="Sig_transdc_resp-reg_receiver"/>
</dbReference>
<evidence type="ECO:0000256" key="7">
    <source>
        <dbReference type="PROSITE-ProRule" id="PRU01091"/>
    </source>
</evidence>
<evidence type="ECO:0000259" key="8">
    <source>
        <dbReference type="PROSITE" id="PS50110"/>
    </source>
</evidence>
<keyword evidence="11" id="KW-1185">Reference proteome</keyword>
<evidence type="ECO:0000313" key="11">
    <source>
        <dbReference type="Proteomes" id="UP000185151"/>
    </source>
</evidence>
<dbReference type="EMBL" id="FSRU01000002">
    <property type="protein sequence ID" value="SIO59320.1"/>
    <property type="molecule type" value="Genomic_DNA"/>
</dbReference>
<dbReference type="SUPFAM" id="SSF52172">
    <property type="entry name" value="CheY-like"/>
    <property type="match status" value="1"/>
</dbReference>
<evidence type="ECO:0000256" key="5">
    <source>
        <dbReference type="ARBA" id="ARBA00023163"/>
    </source>
</evidence>
<dbReference type="Gene3D" id="1.10.10.10">
    <property type="entry name" value="Winged helix-like DNA-binding domain superfamily/Winged helix DNA-binding domain"/>
    <property type="match status" value="1"/>
</dbReference>
<dbReference type="GO" id="GO:0000976">
    <property type="term" value="F:transcription cis-regulatory region binding"/>
    <property type="evidence" value="ECO:0007669"/>
    <property type="project" value="TreeGrafter"/>
</dbReference>
<accession>A0A1N6KS21</accession>
<dbReference type="PROSITE" id="PS50110">
    <property type="entry name" value="RESPONSE_REGULATORY"/>
    <property type="match status" value="1"/>
</dbReference>
<evidence type="ECO:0000256" key="4">
    <source>
        <dbReference type="ARBA" id="ARBA00023125"/>
    </source>
</evidence>
<evidence type="ECO:0000313" key="10">
    <source>
        <dbReference type="EMBL" id="SIO59320.1"/>
    </source>
</evidence>
<evidence type="ECO:0000256" key="3">
    <source>
        <dbReference type="ARBA" id="ARBA00023015"/>
    </source>
</evidence>
<sequence length="240" mass="26958">MAIQILVVDDDADLRDLLRNYLGGAGFEVSVLHDAAALERRLERERPDLIVLDLMMSDIDGLTALRKLRATGDDLPVIILTAKADDVDRIIGLELGADDFLAKPFNPRELLARIQAVLRRRTSPSAAAPEHREPFSFGGFMLDFQSRTLSQRGRPIMLPDSVFALLRIFVDHPLHALNRERLLELLHGPQYDGTDRGIDVQVWRLRRILEADPSAPRFIQTVRGRGYMFVPAGTAQEESS</sequence>
<feature type="domain" description="Response regulatory" evidence="8">
    <location>
        <begin position="4"/>
        <end position="118"/>
    </location>
</feature>
<reference evidence="10 11" key="1">
    <citation type="submission" date="2016-11" db="EMBL/GenBank/DDBJ databases">
        <authorList>
            <person name="Jaros S."/>
            <person name="Januszkiewicz K."/>
            <person name="Wedrychowicz H."/>
        </authorList>
    </citation>
    <scope>NUCLEOTIDE SEQUENCE [LARGE SCALE GENOMIC DNA]</scope>
    <source>
        <strain evidence="10 11">GAS95</strain>
    </source>
</reference>
<dbReference type="PROSITE" id="PS51755">
    <property type="entry name" value="OMPR_PHOB"/>
    <property type="match status" value="1"/>
</dbReference>
<gene>
    <name evidence="10" type="ORF">SAMN05444165_4475</name>
</gene>
<dbReference type="CDD" id="cd00383">
    <property type="entry name" value="trans_reg_C"/>
    <property type="match status" value="1"/>
</dbReference>
<feature type="modified residue" description="4-aspartylphosphate" evidence="6">
    <location>
        <position position="53"/>
    </location>
</feature>
<dbReference type="OrthoDB" id="165980at2"/>
<dbReference type="GO" id="GO:0006355">
    <property type="term" value="P:regulation of DNA-templated transcription"/>
    <property type="evidence" value="ECO:0007669"/>
    <property type="project" value="InterPro"/>
</dbReference>
<feature type="domain" description="OmpR/PhoB-type" evidence="9">
    <location>
        <begin position="132"/>
        <end position="231"/>
    </location>
</feature>
<dbReference type="InterPro" id="IPR016032">
    <property type="entry name" value="Sig_transdc_resp-reg_C-effctor"/>
</dbReference>
<dbReference type="Pfam" id="PF00486">
    <property type="entry name" value="Trans_reg_C"/>
    <property type="match status" value="1"/>
</dbReference>
<evidence type="ECO:0000259" key="9">
    <source>
        <dbReference type="PROSITE" id="PS51755"/>
    </source>
</evidence>
<dbReference type="Gene3D" id="3.40.50.2300">
    <property type="match status" value="1"/>
</dbReference>
<dbReference type="Gene3D" id="6.10.250.690">
    <property type="match status" value="1"/>
</dbReference>
<organism evidence="10 11">
    <name type="scientific">Paraburkholderia phenazinium</name>
    <dbReference type="NCBI Taxonomy" id="60549"/>
    <lineage>
        <taxon>Bacteria</taxon>
        <taxon>Pseudomonadati</taxon>
        <taxon>Pseudomonadota</taxon>
        <taxon>Betaproteobacteria</taxon>
        <taxon>Burkholderiales</taxon>
        <taxon>Burkholderiaceae</taxon>
        <taxon>Paraburkholderia</taxon>
    </lineage>
</organism>
<protein>
    <submittedName>
        <fullName evidence="10">Two-component system, OmpR family, phosphate regulon response regulator OmpR</fullName>
    </submittedName>
</protein>
<dbReference type="SUPFAM" id="SSF46894">
    <property type="entry name" value="C-terminal effector domain of the bipartite response regulators"/>
    <property type="match status" value="1"/>
</dbReference>
<dbReference type="GO" id="GO:0005829">
    <property type="term" value="C:cytosol"/>
    <property type="evidence" value="ECO:0007669"/>
    <property type="project" value="TreeGrafter"/>
</dbReference>
<dbReference type="GO" id="GO:0032993">
    <property type="term" value="C:protein-DNA complex"/>
    <property type="evidence" value="ECO:0007669"/>
    <property type="project" value="TreeGrafter"/>
</dbReference>
<dbReference type="InterPro" id="IPR036388">
    <property type="entry name" value="WH-like_DNA-bd_sf"/>
</dbReference>
<dbReference type="RefSeq" id="WP_074299255.1">
    <property type="nucleotide sequence ID" value="NZ_FSRU01000002.1"/>
</dbReference>
<dbReference type="InterPro" id="IPR011006">
    <property type="entry name" value="CheY-like_superfamily"/>
</dbReference>
<keyword evidence="1 6" id="KW-0597">Phosphoprotein</keyword>
<dbReference type="InterPro" id="IPR039420">
    <property type="entry name" value="WalR-like"/>
</dbReference>
<keyword evidence="5" id="KW-0804">Transcription</keyword>
<keyword evidence="3" id="KW-0805">Transcription regulation</keyword>
<name>A0A1N6KS21_9BURK</name>
<dbReference type="Pfam" id="PF00072">
    <property type="entry name" value="Response_reg"/>
    <property type="match status" value="1"/>
</dbReference>
<keyword evidence="2" id="KW-0902">Two-component regulatory system</keyword>
<evidence type="ECO:0000256" key="2">
    <source>
        <dbReference type="ARBA" id="ARBA00023012"/>
    </source>
</evidence>
<dbReference type="SMART" id="SM00448">
    <property type="entry name" value="REC"/>
    <property type="match status" value="1"/>
</dbReference>
<evidence type="ECO:0000256" key="1">
    <source>
        <dbReference type="ARBA" id="ARBA00022553"/>
    </source>
</evidence>
<dbReference type="PANTHER" id="PTHR48111:SF4">
    <property type="entry name" value="DNA-BINDING DUAL TRANSCRIPTIONAL REGULATOR OMPR"/>
    <property type="match status" value="1"/>
</dbReference>
<dbReference type="AlphaFoldDB" id="A0A1N6KS21"/>
<dbReference type="InterPro" id="IPR001867">
    <property type="entry name" value="OmpR/PhoB-type_DNA-bd"/>
</dbReference>
<dbReference type="SMART" id="SM00862">
    <property type="entry name" value="Trans_reg_C"/>
    <property type="match status" value="1"/>
</dbReference>
<dbReference type="GO" id="GO:0000156">
    <property type="term" value="F:phosphorelay response regulator activity"/>
    <property type="evidence" value="ECO:0007669"/>
    <property type="project" value="TreeGrafter"/>
</dbReference>
<evidence type="ECO:0000256" key="6">
    <source>
        <dbReference type="PROSITE-ProRule" id="PRU00169"/>
    </source>
</evidence>
<keyword evidence="4 7" id="KW-0238">DNA-binding</keyword>
<feature type="DNA-binding region" description="OmpR/PhoB-type" evidence="7">
    <location>
        <begin position="132"/>
        <end position="231"/>
    </location>
</feature>
<dbReference type="Proteomes" id="UP000185151">
    <property type="component" value="Unassembled WGS sequence"/>
</dbReference>
<proteinExistence type="predicted"/>
<dbReference type="PANTHER" id="PTHR48111">
    <property type="entry name" value="REGULATOR OF RPOS"/>
    <property type="match status" value="1"/>
</dbReference>